<protein>
    <submittedName>
        <fullName evidence="1">Uncharacterized protein</fullName>
    </submittedName>
</protein>
<accession>A0A0U0TJ48</accession>
<dbReference type="Proteomes" id="UP000048289">
    <property type="component" value="Unassembled WGS sequence"/>
</dbReference>
<reference evidence="1 2" key="1">
    <citation type="submission" date="2015-03" db="EMBL/GenBank/DDBJ databases">
        <authorList>
            <consortium name="Pathogen Informatics"/>
        </authorList>
    </citation>
    <scope>NUCLEOTIDE SEQUENCE [LARGE SCALE GENOMIC DNA]</scope>
    <source>
        <strain evidence="1 2">G09901357</strain>
    </source>
</reference>
<evidence type="ECO:0000313" key="1">
    <source>
        <dbReference type="EMBL" id="CFE48649.1"/>
    </source>
</evidence>
<evidence type="ECO:0000313" key="2">
    <source>
        <dbReference type="Proteomes" id="UP000048289"/>
    </source>
</evidence>
<name>A0A0U0TJ48_MYCTX</name>
<dbReference type="EMBL" id="CFOE01001159">
    <property type="protein sequence ID" value="CFE48649.1"/>
    <property type="molecule type" value="Genomic_DNA"/>
</dbReference>
<dbReference type="AlphaFoldDB" id="A0A0U0TJ48"/>
<organism evidence="1 2">
    <name type="scientific">Mycobacterium tuberculosis</name>
    <dbReference type="NCBI Taxonomy" id="1773"/>
    <lineage>
        <taxon>Bacteria</taxon>
        <taxon>Bacillati</taxon>
        <taxon>Actinomycetota</taxon>
        <taxon>Actinomycetes</taxon>
        <taxon>Mycobacteriales</taxon>
        <taxon>Mycobacteriaceae</taxon>
        <taxon>Mycobacterium</taxon>
        <taxon>Mycobacterium tuberculosis complex</taxon>
    </lineage>
</organism>
<sequence>MQSCGACLLSPHPRLTFRRSRTAQRIGPPANRVGAFLGGAHRQPGFHFDTAGAIGSGTDRLAVDRLGHLHPLGLLGLTQLGLKLYDVVESLCAHGFLFRTLLQQPVPLFFRRAGLLPEAAQLLVHRRDGRVGFVKRGQGLLGRVLAGGLLGQRTGQGRIQLRRQRLGSGQLTPGLVDLGGDLQGGQLAVRSAADPAGAHQITVNGDRA</sequence>
<proteinExistence type="predicted"/>
<gene>
    <name evidence="1" type="ORF">ERS007681_04539</name>
</gene>